<name>A0A2P2C1R8_9ZZZZ</name>
<evidence type="ECO:0008006" key="2">
    <source>
        <dbReference type="Google" id="ProtNLM"/>
    </source>
</evidence>
<organism evidence="1">
    <name type="scientific">metagenome</name>
    <dbReference type="NCBI Taxonomy" id="256318"/>
    <lineage>
        <taxon>unclassified sequences</taxon>
        <taxon>metagenomes</taxon>
    </lineage>
</organism>
<dbReference type="EMBL" id="CZKA01000014">
    <property type="protein sequence ID" value="CUR54682.1"/>
    <property type="molecule type" value="Genomic_DNA"/>
</dbReference>
<sequence>MSLPWGKALIKGWENRMKKSTKGALAAGAAGVLLMGGAGSLAYWTATGTANGGSITSGSLSLTNGTCDSTWKYASGTAAGTTASLIVPGDSITKSCTFTVGATGDHLTAKLTAPATLAYTKTPAGATSDSLTVASTYTINRATPAALVNGDVLTSADNGKVITAKFVVTMPYGSTTVNANDTQGLTATLNQLTVNLTQDQSSGNNPNA</sequence>
<accession>A0A2P2C1R8</accession>
<dbReference type="AlphaFoldDB" id="A0A2P2C1R8"/>
<dbReference type="InterPro" id="IPR023833">
    <property type="entry name" value="Signal_pept_SipW-depend-type"/>
</dbReference>
<dbReference type="InterPro" id="IPR024006">
    <property type="entry name" value="Alt_signal_exp_actinobact"/>
</dbReference>
<gene>
    <name evidence="1" type="ORF">NOCA2210032</name>
</gene>
<protein>
    <recommendedName>
        <fullName evidence="2">Alternate-type signal peptide domain-containing protein</fullName>
    </recommendedName>
</protein>
<reference evidence="1" key="1">
    <citation type="submission" date="2015-08" db="EMBL/GenBank/DDBJ databases">
        <authorList>
            <person name="Babu N.S."/>
            <person name="Beckwith C.J."/>
            <person name="Beseler K.G."/>
            <person name="Brison A."/>
            <person name="Carone J.V."/>
            <person name="Caskin T.P."/>
            <person name="Diamond M."/>
            <person name="Durham M.E."/>
            <person name="Foxe J.M."/>
            <person name="Go M."/>
            <person name="Henderson B.A."/>
            <person name="Jones I.B."/>
            <person name="McGettigan J.A."/>
            <person name="Micheletti S.J."/>
            <person name="Nasrallah M.E."/>
            <person name="Ortiz D."/>
            <person name="Piller C.R."/>
            <person name="Privatt S.R."/>
            <person name="Schneider S.L."/>
            <person name="Sharp S."/>
            <person name="Smith T.C."/>
            <person name="Stanton J.D."/>
            <person name="Ullery H.E."/>
            <person name="Wilson R.J."/>
            <person name="Serrano M.G."/>
            <person name="Buck G."/>
            <person name="Lee V."/>
            <person name="Wang Y."/>
            <person name="Carvalho R."/>
            <person name="Voegtly L."/>
            <person name="Shi R."/>
            <person name="Duckworth R."/>
            <person name="Johnson A."/>
            <person name="Loviza R."/>
            <person name="Walstead R."/>
            <person name="Shah Z."/>
            <person name="Kiflezghi M."/>
            <person name="Wade K."/>
            <person name="Ball S.L."/>
            <person name="Bradley K.W."/>
            <person name="Asai D.J."/>
            <person name="Bowman C.A."/>
            <person name="Russell D.A."/>
            <person name="Pope W.H."/>
            <person name="Jacobs-Sera D."/>
            <person name="Hendrix R.W."/>
            <person name="Hatfull G.F."/>
        </authorList>
    </citation>
    <scope>NUCLEOTIDE SEQUENCE</scope>
</reference>
<dbReference type="NCBIfam" id="TIGR04088">
    <property type="entry name" value="cognate_SipW"/>
    <property type="match status" value="1"/>
</dbReference>
<dbReference type="NCBIfam" id="TIGR04089">
    <property type="entry name" value="exp_by_SipW_III"/>
    <property type="match status" value="1"/>
</dbReference>
<proteinExistence type="predicted"/>
<evidence type="ECO:0000313" key="1">
    <source>
        <dbReference type="EMBL" id="CUR54682.1"/>
    </source>
</evidence>